<dbReference type="NCBIfam" id="TIGR01617">
    <property type="entry name" value="arsC_related"/>
    <property type="match status" value="1"/>
</dbReference>
<evidence type="ECO:0000313" key="3">
    <source>
        <dbReference type="Proteomes" id="UP000321574"/>
    </source>
</evidence>
<dbReference type="OrthoDB" id="9794155at2"/>
<dbReference type="PROSITE" id="PS51354">
    <property type="entry name" value="GLUTAREDOXIN_2"/>
    <property type="match status" value="1"/>
</dbReference>
<dbReference type="AlphaFoldDB" id="A0A5C8NUZ1"/>
<dbReference type="EMBL" id="VDUW01000004">
    <property type="protein sequence ID" value="TXL64942.1"/>
    <property type="molecule type" value="Genomic_DNA"/>
</dbReference>
<dbReference type="Proteomes" id="UP000321574">
    <property type="component" value="Unassembled WGS sequence"/>
</dbReference>
<evidence type="ECO:0000256" key="1">
    <source>
        <dbReference type="PROSITE-ProRule" id="PRU01282"/>
    </source>
</evidence>
<dbReference type="InterPro" id="IPR036249">
    <property type="entry name" value="Thioredoxin-like_sf"/>
</dbReference>
<organism evidence="2 3">
    <name type="scientific">Cerasibacillus terrae</name>
    <dbReference type="NCBI Taxonomy" id="2498845"/>
    <lineage>
        <taxon>Bacteria</taxon>
        <taxon>Bacillati</taxon>
        <taxon>Bacillota</taxon>
        <taxon>Bacilli</taxon>
        <taxon>Bacillales</taxon>
        <taxon>Bacillaceae</taxon>
        <taxon>Cerasibacillus</taxon>
    </lineage>
</organism>
<sequence>MALKFYCYPNCNTCKKAKKWLEAHEIAFEDIHIVKNPPTKEELLNYMEKSDLPPKRFFNTSGKKYRELNMKDKIKEMTTEDMAEILASEGMLIKRPIVTDGSHVTVGFKEENFSEIWT</sequence>
<dbReference type="InterPro" id="IPR006660">
    <property type="entry name" value="Arsenate_reductase-like"/>
</dbReference>
<dbReference type="Pfam" id="PF03960">
    <property type="entry name" value="ArsC"/>
    <property type="match status" value="1"/>
</dbReference>
<dbReference type="PANTHER" id="PTHR30041:SF8">
    <property type="entry name" value="PROTEIN YFFB"/>
    <property type="match status" value="1"/>
</dbReference>
<keyword evidence="3" id="KW-1185">Reference proteome</keyword>
<dbReference type="PROSITE" id="PS51353">
    <property type="entry name" value="ARSC"/>
    <property type="match status" value="1"/>
</dbReference>
<name>A0A5C8NUZ1_9BACI</name>
<accession>A0A5C8NUZ1</accession>
<proteinExistence type="inferred from homology"/>
<dbReference type="CDD" id="cd03036">
    <property type="entry name" value="ArsC_like"/>
    <property type="match status" value="1"/>
</dbReference>
<dbReference type="RefSeq" id="WP_147666618.1">
    <property type="nucleotide sequence ID" value="NZ_VDUW01000004.1"/>
</dbReference>
<protein>
    <submittedName>
        <fullName evidence="2">Arsenate reductase family protein</fullName>
    </submittedName>
</protein>
<evidence type="ECO:0000313" key="2">
    <source>
        <dbReference type="EMBL" id="TXL64942.1"/>
    </source>
</evidence>
<dbReference type="Gene3D" id="3.40.30.10">
    <property type="entry name" value="Glutaredoxin"/>
    <property type="match status" value="1"/>
</dbReference>
<comment type="caution">
    <text evidence="2">The sequence shown here is derived from an EMBL/GenBank/DDBJ whole genome shotgun (WGS) entry which is preliminary data.</text>
</comment>
<gene>
    <name evidence="2" type="ORF">FHP05_07280</name>
</gene>
<dbReference type="SUPFAM" id="SSF52833">
    <property type="entry name" value="Thioredoxin-like"/>
    <property type="match status" value="1"/>
</dbReference>
<comment type="similarity">
    <text evidence="1">Belongs to the ArsC family.</text>
</comment>
<dbReference type="PANTHER" id="PTHR30041">
    <property type="entry name" value="ARSENATE REDUCTASE"/>
    <property type="match status" value="1"/>
</dbReference>
<dbReference type="InterPro" id="IPR006504">
    <property type="entry name" value="Tscrpt_reg_Spx/MgsR"/>
</dbReference>
<reference evidence="2 3" key="1">
    <citation type="submission" date="2019-06" db="EMBL/GenBank/DDBJ databases">
        <title>Cerasibacillus sp. nov., isolated from maize field.</title>
        <authorList>
            <person name="Lin S.-Y."/>
            <person name="Tsai C.-F."/>
            <person name="Young C.-C."/>
        </authorList>
    </citation>
    <scope>NUCLEOTIDE SEQUENCE [LARGE SCALE GENOMIC DNA]</scope>
    <source>
        <strain evidence="2 3">CC-CFT480</strain>
    </source>
</reference>